<proteinExistence type="predicted"/>
<sequence>MKPPQFSVIMPLYNKAPHVAESIASVLGQTLSPKELVIIDDCSTDGGREIVAAIDDPRVRLLDRHVPGPGGYAARNLGIREARGDWIAFLDADDLWSANHLEVLAQAIADAPNAGAAATRFDHIFENRRQPQRIARRLEQGGVLNFRQFLEAWLEVRECPLWTGAIAFRQELLIEAGLFPDGRAVRGGDKDLWLRTMRLTRLAYTPVKTAEFSRESVNKVSNATKTLSPPCLVDSAHALMKDASAEERKLLRRLINQEISHYARYSMKGTERINIPLRQVAMPEGIGTLALLMAAKWLPATFRQAGHGFTRKHMRRQVATP</sequence>
<accession>A0A840HRI2</accession>
<evidence type="ECO:0000313" key="2">
    <source>
        <dbReference type="EMBL" id="MBB4640198.1"/>
    </source>
</evidence>
<comment type="caution">
    <text evidence="2">The sequence shown here is derived from an EMBL/GenBank/DDBJ whole genome shotgun (WGS) entry which is preliminary data.</text>
</comment>
<dbReference type="AlphaFoldDB" id="A0A840HRI2"/>
<protein>
    <recommendedName>
        <fullName evidence="1">Glycosyltransferase 2-like domain-containing protein</fullName>
    </recommendedName>
</protein>
<dbReference type="InterPro" id="IPR001173">
    <property type="entry name" value="Glyco_trans_2-like"/>
</dbReference>
<dbReference type="InterPro" id="IPR029044">
    <property type="entry name" value="Nucleotide-diphossugar_trans"/>
</dbReference>
<gene>
    <name evidence="2" type="ORF">HNQ99_000486</name>
</gene>
<reference evidence="2 3" key="1">
    <citation type="submission" date="2020-08" db="EMBL/GenBank/DDBJ databases">
        <title>Genomic Encyclopedia of Type Strains, Phase IV (KMG-IV): sequencing the most valuable type-strain genomes for metagenomic binning, comparative biology and taxonomic classification.</title>
        <authorList>
            <person name="Goeker M."/>
        </authorList>
    </citation>
    <scope>NUCLEOTIDE SEQUENCE [LARGE SCALE GENOMIC DNA]</scope>
    <source>
        <strain evidence="2 3">DSM 7465</strain>
    </source>
</reference>
<dbReference type="EMBL" id="JACHOV010000002">
    <property type="protein sequence ID" value="MBB4640198.1"/>
    <property type="molecule type" value="Genomic_DNA"/>
</dbReference>
<feature type="domain" description="Glycosyltransferase 2-like" evidence="1">
    <location>
        <begin position="7"/>
        <end position="139"/>
    </location>
</feature>
<dbReference type="InterPro" id="IPR050834">
    <property type="entry name" value="Glycosyltransf_2"/>
</dbReference>
<evidence type="ECO:0000259" key="1">
    <source>
        <dbReference type="Pfam" id="PF00535"/>
    </source>
</evidence>
<keyword evidence="3" id="KW-1185">Reference proteome</keyword>
<name>A0A840HRI2_9SPHN</name>
<dbReference type="RefSeq" id="WP_184474069.1">
    <property type="nucleotide sequence ID" value="NZ_JACHOV010000002.1"/>
</dbReference>
<dbReference type="CDD" id="cd00761">
    <property type="entry name" value="Glyco_tranf_GTA_type"/>
    <property type="match status" value="1"/>
</dbReference>
<evidence type="ECO:0000313" key="3">
    <source>
        <dbReference type="Proteomes" id="UP000575068"/>
    </source>
</evidence>
<dbReference type="SUPFAM" id="SSF53448">
    <property type="entry name" value="Nucleotide-diphospho-sugar transferases"/>
    <property type="match status" value="1"/>
</dbReference>
<dbReference type="Pfam" id="PF00535">
    <property type="entry name" value="Glycos_transf_2"/>
    <property type="match status" value="1"/>
</dbReference>
<dbReference type="PANTHER" id="PTHR43685:SF2">
    <property type="entry name" value="GLYCOSYLTRANSFERASE 2-LIKE DOMAIN-CONTAINING PROTEIN"/>
    <property type="match status" value="1"/>
</dbReference>
<organism evidence="2 3">
    <name type="scientific">Rhizorhapis suberifaciens</name>
    <name type="common">corky root of lettuce</name>
    <dbReference type="NCBI Taxonomy" id="13656"/>
    <lineage>
        <taxon>Bacteria</taxon>
        <taxon>Pseudomonadati</taxon>
        <taxon>Pseudomonadota</taxon>
        <taxon>Alphaproteobacteria</taxon>
        <taxon>Sphingomonadales</taxon>
        <taxon>Sphingomonadaceae</taxon>
        <taxon>Rhizorhapis</taxon>
    </lineage>
</organism>
<dbReference type="Proteomes" id="UP000575068">
    <property type="component" value="Unassembled WGS sequence"/>
</dbReference>
<dbReference type="PANTHER" id="PTHR43685">
    <property type="entry name" value="GLYCOSYLTRANSFERASE"/>
    <property type="match status" value="1"/>
</dbReference>
<dbReference type="Gene3D" id="3.90.550.10">
    <property type="entry name" value="Spore Coat Polysaccharide Biosynthesis Protein SpsA, Chain A"/>
    <property type="match status" value="1"/>
</dbReference>